<proteinExistence type="predicted"/>
<dbReference type="InterPro" id="IPR010982">
    <property type="entry name" value="Lambda_DNA-bd_dom_sf"/>
</dbReference>
<accession>A0ABT0I3B9</accession>
<dbReference type="SUPFAM" id="SSF47413">
    <property type="entry name" value="lambda repressor-like DNA-binding domains"/>
    <property type="match status" value="1"/>
</dbReference>
<reference evidence="3 4" key="1">
    <citation type="submission" date="2021-11" db="EMBL/GenBank/DDBJ databases">
        <title>Comparative genomics of bee honey and flower isolates.</title>
        <authorList>
            <person name="Bechtner J.D."/>
            <person name="Gallus M.K."/>
            <person name="Ehrmann M."/>
        </authorList>
    </citation>
    <scope>NUCLEOTIDE SEQUENCE [LARGE SCALE GENOMIC DNA]</scope>
    <source>
        <strain evidence="3 4">M161</strain>
    </source>
</reference>
<dbReference type="PANTHER" id="PTHR46558:SF13">
    <property type="entry name" value="HTH-TYPE TRANSCRIPTIONAL REGULATOR IMMR"/>
    <property type="match status" value="1"/>
</dbReference>
<dbReference type="RefSeq" id="WP_248601918.1">
    <property type="nucleotide sequence ID" value="NZ_JAJIAO010000010.1"/>
</dbReference>
<comment type="caution">
    <text evidence="3">The sequence shown here is derived from an EMBL/GenBank/DDBJ whole genome shotgun (WGS) entry which is preliminary data.</text>
</comment>
<dbReference type="InterPro" id="IPR001387">
    <property type="entry name" value="Cro/C1-type_HTH"/>
</dbReference>
<dbReference type="SMART" id="SM00530">
    <property type="entry name" value="HTH_XRE"/>
    <property type="match status" value="1"/>
</dbReference>
<protein>
    <submittedName>
        <fullName evidence="3">Helix-turn-helix transcriptional regulator</fullName>
    </submittedName>
</protein>
<dbReference type="CDD" id="cd00093">
    <property type="entry name" value="HTH_XRE"/>
    <property type="match status" value="1"/>
</dbReference>
<evidence type="ECO:0000259" key="2">
    <source>
        <dbReference type="PROSITE" id="PS50943"/>
    </source>
</evidence>
<name>A0ABT0I3B9_9LACO</name>
<keyword evidence="1" id="KW-0238">DNA-binding</keyword>
<gene>
    <name evidence="3" type="ORF">LNP07_06665</name>
</gene>
<feature type="domain" description="HTH cro/C1-type" evidence="2">
    <location>
        <begin position="7"/>
        <end position="61"/>
    </location>
</feature>
<dbReference type="PANTHER" id="PTHR46558">
    <property type="entry name" value="TRACRIPTIONAL REGULATORY PROTEIN-RELATED-RELATED"/>
    <property type="match status" value="1"/>
</dbReference>
<dbReference type="Gene3D" id="1.10.260.40">
    <property type="entry name" value="lambda repressor-like DNA-binding domains"/>
    <property type="match status" value="1"/>
</dbReference>
<dbReference type="PROSITE" id="PS50943">
    <property type="entry name" value="HTH_CROC1"/>
    <property type="match status" value="1"/>
</dbReference>
<organism evidence="3 4">
    <name type="scientific">Apilactobacillus xinyiensis</name>
    <dbReference type="NCBI Taxonomy" id="2841032"/>
    <lineage>
        <taxon>Bacteria</taxon>
        <taxon>Bacillati</taxon>
        <taxon>Bacillota</taxon>
        <taxon>Bacilli</taxon>
        <taxon>Lactobacillales</taxon>
        <taxon>Lactobacillaceae</taxon>
        <taxon>Apilactobacillus</taxon>
    </lineage>
</organism>
<evidence type="ECO:0000313" key="4">
    <source>
        <dbReference type="Proteomes" id="UP001522905"/>
    </source>
</evidence>
<dbReference type="Proteomes" id="UP001522905">
    <property type="component" value="Unassembled WGS sequence"/>
</dbReference>
<evidence type="ECO:0000313" key="3">
    <source>
        <dbReference type="EMBL" id="MCK8625196.1"/>
    </source>
</evidence>
<dbReference type="Pfam" id="PF01381">
    <property type="entry name" value="HTH_3"/>
    <property type="match status" value="1"/>
</dbReference>
<dbReference type="EMBL" id="JAJIAO010000010">
    <property type="protein sequence ID" value="MCK8625196.1"/>
    <property type="molecule type" value="Genomic_DNA"/>
</dbReference>
<evidence type="ECO:0000256" key="1">
    <source>
        <dbReference type="ARBA" id="ARBA00023125"/>
    </source>
</evidence>
<sequence length="94" mass="10795">MNLASKIKTQREQVGMSQSELAQKLHVTRQTVSRWENDQTIPNLDTLNDISDELDISLDELLKNDNLKTIGSISKDVKLKKSYKLWFILSSSFI</sequence>
<keyword evidence="4" id="KW-1185">Reference proteome</keyword>